<dbReference type="AlphaFoldDB" id="A0A180GUC0"/>
<dbReference type="Proteomes" id="UP000005240">
    <property type="component" value="Unassembled WGS sequence"/>
</dbReference>
<feature type="compositionally biased region" description="Basic residues" evidence="1">
    <location>
        <begin position="266"/>
        <end position="284"/>
    </location>
</feature>
<feature type="compositionally biased region" description="Low complexity" evidence="1">
    <location>
        <begin position="241"/>
        <end position="258"/>
    </location>
</feature>
<protein>
    <submittedName>
        <fullName evidence="2 3">Uncharacterized protein</fullName>
    </submittedName>
</protein>
<feature type="region of interest" description="Disordered" evidence="1">
    <location>
        <begin position="235"/>
        <end position="305"/>
    </location>
</feature>
<proteinExistence type="predicted"/>
<organism evidence="2">
    <name type="scientific">Puccinia triticina (isolate 1-1 / race 1 (BBBD))</name>
    <name type="common">Brown leaf rust fungus</name>
    <dbReference type="NCBI Taxonomy" id="630390"/>
    <lineage>
        <taxon>Eukaryota</taxon>
        <taxon>Fungi</taxon>
        <taxon>Dikarya</taxon>
        <taxon>Basidiomycota</taxon>
        <taxon>Pucciniomycotina</taxon>
        <taxon>Pucciniomycetes</taxon>
        <taxon>Pucciniales</taxon>
        <taxon>Pucciniaceae</taxon>
        <taxon>Puccinia</taxon>
    </lineage>
</organism>
<dbReference type="OrthoDB" id="2506969at2759"/>
<evidence type="ECO:0000313" key="3">
    <source>
        <dbReference type="EnsemblFungi" id="PTTG_26363-t43_1-p1"/>
    </source>
</evidence>
<dbReference type="EMBL" id="ADAS02000020">
    <property type="protein sequence ID" value="OAV96355.1"/>
    <property type="molecule type" value="Genomic_DNA"/>
</dbReference>
<feature type="region of interest" description="Disordered" evidence="1">
    <location>
        <begin position="1"/>
        <end position="21"/>
    </location>
</feature>
<reference evidence="3 4" key="3">
    <citation type="journal article" date="2017" name="G3 (Bethesda)">
        <title>Comparative analysis highlights variable genome content of wheat rusts and divergence of the mating loci.</title>
        <authorList>
            <person name="Cuomo C.A."/>
            <person name="Bakkeren G."/>
            <person name="Khalil H.B."/>
            <person name="Panwar V."/>
            <person name="Joly D."/>
            <person name="Linning R."/>
            <person name="Sakthikumar S."/>
            <person name="Song X."/>
            <person name="Adiconis X."/>
            <person name="Fan L."/>
            <person name="Goldberg J.M."/>
            <person name="Levin J.Z."/>
            <person name="Young S."/>
            <person name="Zeng Q."/>
            <person name="Anikster Y."/>
            <person name="Bruce M."/>
            <person name="Wang M."/>
            <person name="Yin C."/>
            <person name="McCallum B."/>
            <person name="Szabo L.J."/>
            <person name="Hulbert S."/>
            <person name="Chen X."/>
            <person name="Fellers J.P."/>
        </authorList>
    </citation>
    <scope>NUCLEOTIDE SEQUENCE</scope>
    <source>
        <strain evidence="3">isolate 1-1 / race 1 (BBBD)</strain>
        <strain evidence="4">Isolate 1-1 / race 1 (BBBD)</strain>
    </source>
</reference>
<dbReference type="EnsemblFungi" id="PTTG_26363-t43_1">
    <property type="protein sequence ID" value="PTTG_26363-t43_1-p1"/>
    <property type="gene ID" value="PTTG_26363"/>
</dbReference>
<keyword evidence="4" id="KW-1185">Reference proteome</keyword>
<accession>A0A180GUC0</accession>
<dbReference type="VEuPathDB" id="FungiDB:PTTG_26363"/>
<gene>
    <name evidence="2" type="ORF">PTTG_26363</name>
</gene>
<reference evidence="2" key="1">
    <citation type="submission" date="2009-11" db="EMBL/GenBank/DDBJ databases">
        <authorList>
            <consortium name="The Broad Institute Genome Sequencing Platform"/>
            <person name="Ward D."/>
            <person name="Feldgarden M."/>
            <person name="Earl A."/>
            <person name="Young S.K."/>
            <person name="Zeng Q."/>
            <person name="Koehrsen M."/>
            <person name="Alvarado L."/>
            <person name="Berlin A."/>
            <person name="Bochicchio J."/>
            <person name="Borenstein D."/>
            <person name="Chapman S.B."/>
            <person name="Chen Z."/>
            <person name="Engels R."/>
            <person name="Freedman E."/>
            <person name="Gellesch M."/>
            <person name="Goldberg J."/>
            <person name="Griggs A."/>
            <person name="Gujja S."/>
            <person name="Heilman E."/>
            <person name="Heiman D."/>
            <person name="Hepburn T."/>
            <person name="Howarth C."/>
            <person name="Jen D."/>
            <person name="Larson L."/>
            <person name="Lewis B."/>
            <person name="Mehta T."/>
            <person name="Park D."/>
            <person name="Pearson M."/>
            <person name="Roberts A."/>
            <person name="Saif S."/>
            <person name="Shea T."/>
            <person name="Shenoy N."/>
            <person name="Sisk P."/>
            <person name="Stolte C."/>
            <person name="Sykes S."/>
            <person name="Thomson T."/>
            <person name="Walk T."/>
            <person name="White J."/>
            <person name="Yandava C."/>
            <person name="Izard J."/>
            <person name="Baranova O.V."/>
            <person name="Blanton J.M."/>
            <person name="Tanner A.C."/>
            <person name="Dewhirst F.E."/>
            <person name="Haas B."/>
            <person name="Nusbaum C."/>
            <person name="Birren B."/>
        </authorList>
    </citation>
    <scope>NUCLEOTIDE SEQUENCE [LARGE SCALE GENOMIC DNA]</scope>
    <source>
        <strain evidence="2">1-1 BBBD Race 1</strain>
    </source>
</reference>
<evidence type="ECO:0000256" key="1">
    <source>
        <dbReference type="SAM" id="MobiDB-lite"/>
    </source>
</evidence>
<reference evidence="3" key="4">
    <citation type="submission" date="2025-05" db="UniProtKB">
        <authorList>
            <consortium name="EnsemblFungi"/>
        </authorList>
    </citation>
    <scope>IDENTIFICATION</scope>
    <source>
        <strain evidence="3">isolate 1-1 / race 1 (BBBD)</strain>
    </source>
</reference>
<name>A0A180GUC0_PUCT1</name>
<evidence type="ECO:0000313" key="4">
    <source>
        <dbReference type="Proteomes" id="UP000005240"/>
    </source>
</evidence>
<sequence length="305" mass="33019">MASSEPFRPLKSSAMASPTARSPAKSAWAGLGLHSHVQAKLDQTPLRPDDLRRQTIHAILHAHHTHIRIPPATSTTLVLHAALQTVLRSHPTHLNHPSILLLATHPAALHPHARAAARLSHSAQPAQHAPRSLDADLQLARAPGPRPPICITTLPRAGLLLQHNALHLHPLAILVLDLRSPPALNHHSTAELRPLLTALPAHVQLVVLQSLNSHLPPALAALLDRTVERSIRTNLQATPDLSSSSSSAEASSSPALSLMIPSPPLAHHHHHHHSLPRPHQHHRQLSAQRSPPPAHIHQQKTPRPI</sequence>
<evidence type="ECO:0000313" key="2">
    <source>
        <dbReference type="EMBL" id="OAV96355.1"/>
    </source>
</evidence>
<reference evidence="2" key="2">
    <citation type="submission" date="2016-05" db="EMBL/GenBank/DDBJ databases">
        <title>Comparative analysis highlights variable genome content of wheat rusts and divergence of the mating loci.</title>
        <authorList>
            <person name="Cuomo C.A."/>
            <person name="Bakkeren G."/>
            <person name="Szabo L."/>
            <person name="Khalil H."/>
            <person name="Joly D."/>
            <person name="Goldberg J."/>
            <person name="Young S."/>
            <person name="Zeng Q."/>
            <person name="Fellers J."/>
        </authorList>
    </citation>
    <scope>NUCLEOTIDE SEQUENCE [LARGE SCALE GENOMIC DNA]</scope>
    <source>
        <strain evidence="2">1-1 BBBD Race 1</strain>
    </source>
</reference>